<dbReference type="AlphaFoldDB" id="A0A7C4FCM7"/>
<accession>A0A7C4FCM7</accession>
<dbReference type="InterPro" id="IPR007181">
    <property type="entry name" value="MtpD_C"/>
</dbReference>
<reference evidence="2" key="1">
    <citation type="journal article" date="2020" name="mSystems">
        <title>Genome- and Community-Level Interaction Insights into Carbon Utilization and Element Cycling Functions of Hydrothermarchaeota in Hydrothermal Sediment.</title>
        <authorList>
            <person name="Zhou Z."/>
            <person name="Liu Y."/>
            <person name="Xu W."/>
            <person name="Pan J."/>
            <person name="Luo Z.H."/>
            <person name="Li M."/>
        </authorList>
    </citation>
    <scope>NUCLEOTIDE SEQUENCE [LARGE SCALE GENOMIC DNA]</scope>
    <source>
        <strain evidence="2">SpSt-732</strain>
    </source>
</reference>
<gene>
    <name evidence="2" type="ORF">ENV14_05580</name>
</gene>
<comment type="caution">
    <text evidence="2">The sequence shown here is derived from an EMBL/GenBank/DDBJ whole genome shotgun (WGS) entry which is preliminary data.</text>
</comment>
<proteinExistence type="predicted"/>
<name>A0A7C4FCM7_9CREN</name>
<evidence type="ECO:0000313" key="2">
    <source>
        <dbReference type="EMBL" id="HGI87838.1"/>
    </source>
</evidence>
<dbReference type="EMBL" id="DTFF01000047">
    <property type="protein sequence ID" value="HGI87838.1"/>
    <property type="molecule type" value="Genomic_DNA"/>
</dbReference>
<sequence length="108" mass="12393">MAVHQFSGIPIKFTEEVELLEKVIEYAITSQPFKKKAVVKINIDVPSDGNPYSYSTLRSRNLDILVIVEYGKAVVKARLRYIPELNYSLAYIEDILERDEATEAEEKK</sequence>
<dbReference type="GO" id="GO:0004150">
    <property type="term" value="F:dihydroneopterin aldolase activity"/>
    <property type="evidence" value="ECO:0007669"/>
    <property type="project" value="InterPro"/>
</dbReference>
<dbReference type="InterPro" id="IPR036839">
    <property type="entry name" value="MptD_sf"/>
</dbReference>
<evidence type="ECO:0000259" key="1">
    <source>
        <dbReference type="Pfam" id="PF04038"/>
    </source>
</evidence>
<dbReference type="SUPFAM" id="SSF143560">
    <property type="entry name" value="MK0786-like"/>
    <property type="match status" value="1"/>
</dbReference>
<organism evidence="2">
    <name type="scientific">Ignisphaera aggregans</name>
    <dbReference type="NCBI Taxonomy" id="334771"/>
    <lineage>
        <taxon>Archaea</taxon>
        <taxon>Thermoproteota</taxon>
        <taxon>Thermoprotei</taxon>
        <taxon>Desulfurococcales</taxon>
        <taxon>Desulfurococcaceae</taxon>
        <taxon>Ignisphaera</taxon>
    </lineage>
</organism>
<feature type="domain" description="Dihydroneopterin aldolase MtpD C-terminal" evidence="1">
    <location>
        <begin position="3"/>
        <end position="93"/>
    </location>
</feature>
<protein>
    <recommendedName>
        <fullName evidence="1">Dihydroneopterin aldolase MtpD C-terminal domain-containing protein</fullName>
    </recommendedName>
</protein>
<dbReference type="Gene3D" id="3.30.1300.20">
    <property type="entry name" value="7,8-dihydroneopterin aldolase (MptD)"/>
    <property type="match status" value="1"/>
</dbReference>
<dbReference type="Pfam" id="PF04038">
    <property type="entry name" value="DHNA"/>
    <property type="match status" value="1"/>
</dbReference>